<name>A0A6L9UFV8_9HYPH</name>
<protein>
    <submittedName>
        <fullName evidence="1">Uncharacterized protein</fullName>
    </submittedName>
</protein>
<gene>
    <name evidence="1" type="ORF">GR212_35725</name>
</gene>
<organism evidence="1 2">
    <name type="scientific">Rhizobium lusitanum</name>
    <dbReference type="NCBI Taxonomy" id="293958"/>
    <lineage>
        <taxon>Bacteria</taxon>
        <taxon>Pseudomonadati</taxon>
        <taxon>Pseudomonadota</taxon>
        <taxon>Alphaproteobacteria</taxon>
        <taxon>Hyphomicrobiales</taxon>
        <taxon>Rhizobiaceae</taxon>
        <taxon>Rhizobium/Agrobacterium group</taxon>
        <taxon>Rhizobium</taxon>
    </lineage>
</organism>
<sequence length="120" mass="13541">MMAEAGDSANLHLTLPQVAKAAPIGEGQLLNSSCVPRARNREFCYRSLLRGLVIEEKEQQRRWLPQQISRSLRPRIREYQEKKLSAVQGTLLATETLASKVQTNTALASQARLHSFNHIF</sequence>
<evidence type="ECO:0000313" key="1">
    <source>
        <dbReference type="EMBL" id="NEI74885.1"/>
    </source>
</evidence>
<reference evidence="1 2" key="1">
    <citation type="submission" date="2019-12" db="EMBL/GenBank/DDBJ databases">
        <title>Rhizobium genotypes associated with high levels of biological nitrogen fixation by grain legumes in a temperate-maritime cropping system.</title>
        <authorList>
            <person name="Maluk M."/>
            <person name="Francesc Ferrando Molina F."/>
            <person name="Lopez Del Egido L."/>
            <person name="Lafos M."/>
            <person name="Langarica-Fuentes A."/>
            <person name="Gebre Yohannes G."/>
            <person name="Young M.W."/>
            <person name="Martin P."/>
            <person name="Gantlett R."/>
            <person name="Kenicer G."/>
            <person name="Hawes C."/>
            <person name="Begg G.S."/>
            <person name="Quilliam R.S."/>
            <person name="Squire G.R."/>
            <person name="Poole P.S."/>
            <person name="Young P.W."/>
            <person name="Iannetta P.M."/>
            <person name="James E.K."/>
        </authorList>
    </citation>
    <scope>NUCLEOTIDE SEQUENCE [LARGE SCALE GENOMIC DNA]</scope>
    <source>
        <strain evidence="1 2">JHI1118</strain>
    </source>
</reference>
<dbReference type="Proteomes" id="UP000483035">
    <property type="component" value="Unassembled WGS sequence"/>
</dbReference>
<proteinExistence type="predicted"/>
<accession>A0A6L9UFV8</accession>
<evidence type="ECO:0000313" key="2">
    <source>
        <dbReference type="Proteomes" id="UP000483035"/>
    </source>
</evidence>
<comment type="caution">
    <text evidence="1">The sequence shown here is derived from an EMBL/GenBank/DDBJ whole genome shotgun (WGS) entry which is preliminary data.</text>
</comment>
<dbReference type="AlphaFoldDB" id="A0A6L9UFV8"/>
<dbReference type="EMBL" id="WUEY01000043">
    <property type="protein sequence ID" value="NEI74885.1"/>
    <property type="molecule type" value="Genomic_DNA"/>
</dbReference>